<proteinExistence type="inferred from homology"/>
<dbReference type="Pfam" id="PF01076">
    <property type="entry name" value="Mob_Pre"/>
    <property type="match status" value="1"/>
</dbReference>
<evidence type="ECO:0000256" key="2">
    <source>
        <dbReference type="SAM" id="Coils"/>
    </source>
</evidence>
<comment type="caution">
    <text evidence="4">The sequence shown here is derived from an EMBL/GenBank/DDBJ whole genome shotgun (WGS) entry which is preliminary data.</text>
</comment>
<dbReference type="Proteomes" id="UP000245778">
    <property type="component" value="Unassembled WGS sequence"/>
</dbReference>
<keyword evidence="2" id="KW-0175">Coiled coil</keyword>
<name>A0A2U1BCT2_9FIRM</name>
<feature type="region of interest" description="Disordered" evidence="3">
    <location>
        <begin position="393"/>
        <end position="415"/>
    </location>
</feature>
<dbReference type="AlphaFoldDB" id="A0A2U1BCT2"/>
<feature type="compositionally biased region" description="Low complexity" evidence="3">
    <location>
        <begin position="398"/>
        <end position="408"/>
    </location>
</feature>
<accession>A0A2U1BCT2</accession>
<dbReference type="OrthoDB" id="9800759at2"/>
<dbReference type="EMBL" id="QEKK01000015">
    <property type="protein sequence ID" value="PVY46476.1"/>
    <property type="molecule type" value="Genomic_DNA"/>
</dbReference>
<comment type="similarity">
    <text evidence="1">Belongs to the plasmid mobilization pre family.</text>
</comment>
<dbReference type="Gene3D" id="3.30.930.30">
    <property type="match status" value="1"/>
</dbReference>
<reference evidence="4 5" key="1">
    <citation type="submission" date="2018-04" db="EMBL/GenBank/DDBJ databases">
        <title>Genomic Encyclopedia of Type Strains, Phase IV (KMG-IV): sequencing the most valuable type-strain genomes for metagenomic binning, comparative biology and taxonomic classification.</title>
        <authorList>
            <person name="Goeker M."/>
        </authorList>
    </citation>
    <scope>NUCLEOTIDE SEQUENCE [LARGE SCALE GENOMIC DNA]</scope>
    <source>
        <strain evidence="4 5">DSM 26588</strain>
    </source>
</reference>
<feature type="coiled-coil region" evidence="2">
    <location>
        <begin position="304"/>
        <end position="351"/>
    </location>
</feature>
<feature type="coiled-coil region" evidence="2">
    <location>
        <begin position="218"/>
        <end position="259"/>
    </location>
</feature>
<dbReference type="InterPro" id="IPR001668">
    <property type="entry name" value="Mob_Pre"/>
</dbReference>
<evidence type="ECO:0000313" key="5">
    <source>
        <dbReference type="Proteomes" id="UP000245778"/>
    </source>
</evidence>
<dbReference type="GO" id="GO:0003677">
    <property type="term" value="F:DNA binding"/>
    <property type="evidence" value="ECO:0007669"/>
    <property type="project" value="InterPro"/>
</dbReference>
<evidence type="ECO:0000256" key="3">
    <source>
        <dbReference type="SAM" id="MobiDB-lite"/>
    </source>
</evidence>
<sequence>MGVTISGMTGAGSIRHNNRSFSAANVDRSRTEQNIVFCNEDLKQVYHMVFDEALAAYNAKKTKTRDKIPDYYEHIRQSKQEKLFHEAIFQIGNMSDCGCGTPDGERAAAALKDFAESFAERNPHLRVFNMVLHMDEATPHLHVDFIPVATEQSRGLSTRVSMKQALKQQGFVGVGRKQTEWAAWMEREKEALTEIAQRHDFEIISLGTNRPHMDLPQFKEAAARLEAVQQQTAAVEREVAELERQRDALKGTVRLLKEADRVNAPLHDIQPEKTLTGAVKGVTVDQVEQLKKMALRSVTDRHKVQELTEENTRLRSQVPSMKKRLEEAQRQQRLEQENRRLRDENYYLQSELQEERSFTERLTDGIGRMLDFLEEHLPERLRPLLEKARELLPDPEIGQQQEQQQHQRGMGGMEL</sequence>
<dbReference type="GO" id="GO:0006310">
    <property type="term" value="P:DNA recombination"/>
    <property type="evidence" value="ECO:0007669"/>
    <property type="project" value="InterPro"/>
</dbReference>
<protein>
    <submittedName>
        <fullName evidence="4">Plasmid recombination enzyme</fullName>
    </submittedName>
</protein>
<evidence type="ECO:0000256" key="1">
    <source>
        <dbReference type="ARBA" id="ARBA00010657"/>
    </source>
</evidence>
<gene>
    <name evidence="4" type="ORF">C7373_11524</name>
</gene>
<dbReference type="RefSeq" id="WP_015517767.1">
    <property type="nucleotide sequence ID" value="NZ_QEKK01000015.1"/>
</dbReference>
<organism evidence="4 5">
    <name type="scientific">Intestinimonas butyriciproducens</name>
    <dbReference type="NCBI Taxonomy" id="1297617"/>
    <lineage>
        <taxon>Bacteria</taxon>
        <taxon>Bacillati</taxon>
        <taxon>Bacillota</taxon>
        <taxon>Clostridia</taxon>
        <taxon>Eubacteriales</taxon>
        <taxon>Intestinimonas</taxon>
    </lineage>
</organism>
<dbReference type="CDD" id="cd17242">
    <property type="entry name" value="MobM_relaxase"/>
    <property type="match status" value="1"/>
</dbReference>
<evidence type="ECO:0000313" key="4">
    <source>
        <dbReference type="EMBL" id="PVY46476.1"/>
    </source>
</evidence>